<evidence type="ECO:0000259" key="1">
    <source>
        <dbReference type="PROSITE" id="PS51186"/>
    </source>
</evidence>
<dbReference type="InterPro" id="IPR016181">
    <property type="entry name" value="Acyl_CoA_acyltransferase"/>
</dbReference>
<name>A0A371J9A1_9FIRM</name>
<proteinExistence type="predicted"/>
<dbReference type="Pfam" id="PF00583">
    <property type="entry name" value="Acetyltransf_1"/>
    <property type="match status" value="1"/>
</dbReference>
<protein>
    <submittedName>
        <fullName evidence="2">N-acetyltransferase</fullName>
    </submittedName>
</protein>
<keyword evidence="2" id="KW-0808">Transferase</keyword>
<dbReference type="SUPFAM" id="SSF55729">
    <property type="entry name" value="Acyl-CoA N-acyltransferases (Nat)"/>
    <property type="match status" value="1"/>
</dbReference>
<dbReference type="Gene3D" id="3.40.630.30">
    <property type="match status" value="1"/>
</dbReference>
<comment type="caution">
    <text evidence="2">The sequence shown here is derived from an EMBL/GenBank/DDBJ whole genome shotgun (WGS) entry which is preliminary data.</text>
</comment>
<dbReference type="PROSITE" id="PS51186">
    <property type="entry name" value="GNAT"/>
    <property type="match status" value="1"/>
</dbReference>
<keyword evidence="3" id="KW-1185">Reference proteome</keyword>
<sequence>MKIVKMSKGHAVSYLDWKYEKPYEFYNTPLHARDEADAEIFDDNGVDFFSVLDEKEDLFGIYEYSFSKDIMEIGFGIRPQGTGKGYGKCFVKECMNFGRRYYNYDGKITLRVADFNERAIYLYKSIGFIEVGFENTESFGTPVTFIKMELL</sequence>
<dbReference type="PANTHER" id="PTHR43415:SF3">
    <property type="entry name" value="GNAT-FAMILY ACETYLTRANSFERASE"/>
    <property type="match status" value="1"/>
</dbReference>
<accession>A0A371J9A1</accession>
<gene>
    <name evidence="2" type="ORF">CHL78_001090</name>
</gene>
<dbReference type="Proteomes" id="UP000215694">
    <property type="component" value="Unassembled WGS sequence"/>
</dbReference>
<dbReference type="OrthoDB" id="423921at2"/>
<feature type="domain" description="N-acetyltransferase" evidence="1">
    <location>
        <begin position="1"/>
        <end position="151"/>
    </location>
</feature>
<evidence type="ECO:0000313" key="3">
    <source>
        <dbReference type="Proteomes" id="UP000215694"/>
    </source>
</evidence>
<dbReference type="EMBL" id="NOJY02000002">
    <property type="protein sequence ID" value="RDY29325.1"/>
    <property type="molecule type" value="Genomic_DNA"/>
</dbReference>
<dbReference type="PANTHER" id="PTHR43415">
    <property type="entry name" value="SPERMIDINE N(1)-ACETYLTRANSFERASE"/>
    <property type="match status" value="1"/>
</dbReference>
<reference evidence="2 3" key="1">
    <citation type="journal article" date="2017" name="Genome Announc.">
        <title>Draft Genome Sequence of Romboutsia weinsteinii sp. nov. Strain CCRI-19649(T) Isolated from Surface Water.</title>
        <authorList>
            <person name="Maheux A.F."/>
            <person name="Boudreau D.K."/>
            <person name="Berube E."/>
            <person name="Boissinot M."/>
            <person name="Cantin P."/>
            <person name="Raymond F."/>
            <person name="Corbeil J."/>
            <person name="Omar R.F."/>
            <person name="Bergeron M.G."/>
        </authorList>
    </citation>
    <scope>NUCLEOTIDE SEQUENCE [LARGE SCALE GENOMIC DNA]</scope>
    <source>
        <strain evidence="2 3">CCRI-19649</strain>
    </source>
</reference>
<dbReference type="RefSeq" id="WP_094368011.1">
    <property type="nucleotide sequence ID" value="NZ_NOJY02000002.1"/>
</dbReference>
<organism evidence="2 3">
    <name type="scientific">Romboutsia weinsteinii</name>
    <dbReference type="NCBI Taxonomy" id="2020949"/>
    <lineage>
        <taxon>Bacteria</taxon>
        <taxon>Bacillati</taxon>
        <taxon>Bacillota</taxon>
        <taxon>Clostridia</taxon>
        <taxon>Peptostreptococcales</taxon>
        <taxon>Peptostreptococcaceae</taxon>
        <taxon>Romboutsia</taxon>
    </lineage>
</organism>
<dbReference type="InterPro" id="IPR000182">
    <property type="entry name" value="GNAT_dom"/>
</dbReference>
<evidence type="ECO:0000313" key="2">
    <source>
        <dbReference type="EMBL" id="RDY29325.1"/>
    </source>
</evidence>
<dbReference type="GO" id="GO:0016747">
    <property type="term" value="F:acyltransferase activity, transferring groups other than amino-acyl groups"/>
    <property type="evidence" value="ECO:0007669"/>
    <property type="project" value="InterPro"/>
</dbReference>
<dbReference type="AlphaFoldDB" id="A0A371J9A1"/>